<evidence type="ECO:0000256" key="3">
    <source>
        <dbReference type="ARBA" id="ARBA00022598"/>
    </source>
</evidence>
<dbReference type="Gene3D" id="1.10.730.10">
    <property type="entry name" value="Isoleucyl-tRNA Synthetase, Domain 1"/>
    <property type="match status" value="1"/>
</dbReference>
<evidence type="ECO:0000259" key="11">
    <source>
        <dbReference type="Pfam" id="PF00133"/>
    </source>
</evidence>
<dbReference type="STRING" id="80876.SAMN05421779_102325"/>
<evidence type="ECO:0000256" key="10">
    <source>
        <dbReference type="RuleBase" id="RU363035"/>
    </source>
</evidence>
<dbReference type="Pfam" id="PF09334">
    <property type="entry name" value="tRNA-synt_1g"/>
    <property type="match status" value="1"/>
</dbReference>
<keyword evidence="7 9" id="KW-0030">Aminoacyl-tRNA synthetase</keyword>
<keyword evidence="6 9" id="KW-0648">Protein biosynthesis</keyword>
<dbReference type="SUPFAM" id="SSF52374">
    <property type="entry name" value="Nucleotidylyl transferase"/>
    <property type="match status" value="1"/>
</dbReference>
<dbReference type="CDD" id="cd00812">
    <property type="entry name" value="LeuRS_core"/>
    <property type="match status" value="1"/>
</dbReference>
<keyword evidence="4 9" id="KW-0547">Nucleotide-binding</keyword>
<dbReference type="Pfam" id="PF13603">
    <property type="entry name" value="tRNA-synt_1_2"/>
    <property type="match status" value="1"/>
</dbReference>
<comment type="similarity">
    <text evidence="1 9 10">Belongs to the class-I aminoacyl-tRNA synthetase family.</text>
</comment>
<dbReference type="InterPro" id="IPR009080">
    <property type="entry name" value="tRNAsynth_Ia_anticodon-bd"/>
</dbReference>
<feature type="domain" description="Aminoacyl-tRNA synthetase class Ia" evidence="11">
    <location>
        <begin position="619"/>
        <end position="663"/>
    </location>
</feature>
<dbReference type="GO" id="GO:0006429">
    <property type="term" value="P:leucyl-tRNA aminoacylation"/>
    <property type="evidence" value="ECO:0007669"/>
    <property type="project" value="UniProtKB-UniRule"/>
</dbReference>
<dbReference type="FunFam" id="3.10.20.590:FF:000001">
    <property type="entry name" value="Leucine--tRNA ligase"/>
    <property type="match status" value="1"/>
</dbReference>
<dbReference type="CDD" id="cd07958">
    <property type="entry name" value="Anticodon_Ia_Leu_BEm"/>
    <property type="match status" value="1"/>
</dbReference>
<reference evidence="15 16" key="1">
    <citation type="submission" date="2017-01" db="EMBL/GenBank/DDBJ databases">
        <authorList>
            <person name="Mah S.A."/>
            <person name="Swanson W.J."/>
            <person name="Moy G.W."/>
            <person name="Vacquier V.D."/>
        </authorList>
    </citation>
    <scope>NUCLEOTIDE SEQUENCE [LARGE SCALE GENOMIC DNA]</scope>
    <source>
        <strain evidence="15 16">DSM 11589</strain>
    </source>
</reference>
<dbReference type="Gene3D" id="3.10.20.590">
    <property type="match status" value="1"/>
</dbReference>
<dbReference type="RefSeq" id="WP_076399204.1">
    <property type="nucleotide sequence ID" value="NZ_FTOA01000002.1"/>
</dbReference>
<dbReference type="PROSITE" id="PS00178">
    <property type="entry name" value="AA_TRNA_LIGASE_I"/>
    <property type="match status" value="1"/>
</dbReference>
<comment type="catalytic activity">
    <reaction evidence="8 9">
        <text>tRNA(Leu) + L-leucine + ATP = L-leucyl-tRNA(Leu) + AMP + diphosphate</text>
        <dbReference type="Rhea" id="RHEA:11688"/>
        <dbReference type="Rhea" id="RHEA-COMP:9613"/>
        <dbReference type="Rhea" id="RHEA-COMP:9622"/>
        <dbReference type="ChEBI" id="CHEBI:30616"/>
        <dbReference type="ChEBI" id="CHEBI:33019"/>
        <dbReference type="ChEBI" id="CHEBI:57427"/>
        <dbReference type="ChEBI" id="CHEBI:78442"/>
        <dbReference type="ChEBI" id="CHEBI:78494"/>
        <dbReference type="ChEBI" id="CHEBI:456215"/>
        <dbReference type="EC" id="6.1.1.4"/>
    </reaction>
</comment>
<dbReference type="InterPro" id="IPR025709">
    <property type="entry name" value="Leu_tRNA-synth_edit"/>
</dbReference>
<protein>
    <recommendedName>
        <fullName evidence="9">Leucine--tRNA ligase</fullName>
        <ecNumber evidence="9">6.1.1.4</ecNumber>
    </recommendedName>
    <alternativeName>
        <fullName evidence="9">Leucyl-tRNA synthetase</fullName>
        <shortName evidence="9">LeuRS</shortName>
    </alternativeName>
</protein>
<dbReference type="SUPFAM" id="SSF47323">
    <property type="entry name" value="Anticodon-binding domain of a subclass of class I aminoacyl-tRNA synthetases"/>
    <property type="match status" value="1"/>
</dbReference>
<dbReference type="AlphaFoldDB" id="A0A1N7JJC9"/>
<feature type="short sequence motif" description="'HIGH' region" evidence="9">
    <location>
        <begin position="44"/>
        <end position="54"/>
    </location>
</feature>
<feature type="binding site" evidence="9">
    <location>
        <position position="626"/>
    </location>
    <ligand>
        <name>ATP</name>
        <dbReference type="ChEBI" id="CHEBI:30616"/>
    </ligand>
</feature>
<evidence type="ECO:0000313" key="15">
    <source>
        <dbReference type="EMBL" id="SIS49364.1"/>
    </source>
</evidence>
<dbReference type="SUPFAM" id="SSF50677">
    <property type="entry name" value="ValRS/IleRS/LeuRS editing domain"/>
    <property type="match status" value="1"/>
</dbReference>
<dbReference type="HAMAP" id="MF_00049_B">
    <property type="entry name" value="Leu_tRNA_synth_B"/>
    <property type="match status" value="1"/>
</dbReference>
<dbReference type="Pfam" id="PF00133">
    <property type="entry name" value="tRNA-synt_1"/>
    <property type="match status" value="2"/>
</dbReference>
<dbReference type="FunFam" id="3.40.50.620:FF:000003">
    <property type="entry name" value="Leucine--tRNA ligase"/>
    <property type="match status" value="1"/>
</dbReference>
<keyword evidence="2 9" id="KW-0963">Cytoplasm</keyword>
<dbReference type="NCBIfam" id="TIGR00396">
    <property type="entry name" value="leuS_bact"/>
    <property type="match status" value="1"/>
</dbReference>
<name>A0A1N7JJC9_9PROT</name>
<evidence type="ECO:0000313" key="16">
    <source>
        <dbReference type="Proteomes" id="UP000185678"/>
    </source>
</evidence>
<dbReference type="GO" id="GO:0002161">
    <property type="term" value="F:aminoacyl-tRNA deacylase activity"/>
    <property type="evidence" value="ECO:0007669"/>
    <property type="project" value="InterPro"/>
</dbReference>
<dbReference type="InterPro" id="IPR002302">
    <property type="entry name" value="Leu-tRNA-ligase"/>
</dbReference>
<keyword evidence="3 9" id="KW-0436">Ligase</keyword>
<dbReference type="Pfam" id="PF08264">
    <property type="entry name" value="Anticodon_1"/>
    <property type="match status" value="1"/>
</dbReference>
<evidence type="ECO:0000256" key="7">
    <source>
        <dbReference type="ARBA" id="ARBA00023146"/>
    </source>
</evidence>
<feature type="domain" description="Aminoacyl-tRNA synthetase class Ia" evidence="11">
    <location>
        <begin position="427"/>
        <end position="584"/>
    </location>
</feature>
<feature type="domain" description="Methionyl/Valyl/Leucyl/Isoleucyl-tRNA synthetase anticodon-binding" evidence="12">
    <location>
        <begin position="705"/>
        <end position="828"/>
    </location>
</feature>
<dbReference type="GO" id="GO:0004823">
    <property type="term" value="F:leucine-tRNA ligase activity"/>
    <property type="evidence" value="ECO:0007669"/>
    <property type="project" value="UniProtKB-UniRule"/>
</dbReference>
<evidence type="ECO:0000256" key="1">
    <source>
        <dbReference type="ARBA" id="ARBA00005594"/>
    </source>
</evidence>
<dbReference type="OrthoDB" id="9810365at2"/>
<dbReference type="EMBL" id="FTOA01000002">
    <property type="protein sequence ID" value="SIS49364.1"/>
    <property type="molecule type" value="Genomic_DNA"/>
</dbReference>
<evidence type="ECO:0000256" key="5">
    <source>
        <dbReference type="ARBA" id="ARBA00022840"/>
    </source>
</evidence>
<gene>
    <name evidence="9" type="primary">leuS</name>
    <name evidence="15" type="ORF">SAMN05421779_102325</name>
</gene>
<proteinExistence type="inferred from homology"/>
<evidence type="ECO:0000256" key="6">
    <source>
        <dbReference type="ARBA" id="ARBA00022917"/>
    </source>
</evidence>
<sequence length="863" mass="96651">MAREDRYNVKETERKWQAAWESRQCFQASEDTSRPKYYVLEMFPYPSGRIHMGHVRNYTLGDVVARFKRAQGFNVLHPMGWDAFGLPAENAAIERGAHPGQWTYSNIDTMREQFKPMGLSIDWSREVATCRPEYYRHEQKMFLDFLKQGLAYRKESWVNWDPVDNTVLANEQVIDGRGWRTGALVERRKLSQWFLKITHYADDLLDALTGLDRWPEKVRTMQTNWIGKSEGARVQWAIAGRDGESIEVFTTRPDTLFGASFVAISAHHPLTTELAATNTALADFVAECDRMGTSEEAIETAEKKGYDTGLRVIHPLDPTWTVPVYVANFVLMDYGTGAVFGCPAHDQRDMDFARKYGLPVKAVVAPKGADADAFARDLESATEAFTDDGVAINSGDFNGLSVTDAKRAAIAKVESLGKGQGTIQFRLRDWGVSRQRYWGCPIPVIHCDECGVVPVPEDQLPVTLPEDVTFDAPGNPLARHPSWQFVKCPCCGKDARRETDTFDTFFESSWYFSRFCDPRNADSAYDRNKVDYWMPVDQYIGGVEHAVLHLLYSRFFTRALRDCGYLSASEPFAGLFTQGMICHETYKSAEGKWLDPSEIDRRDDGSLVKIDDGSTVTVGRSEKMSKSKKNVVDPNHIIDTYGADAARLFMLSDCPPDRDMDWSDAGIEGAWRYLHRLWRMAGDVASDANPADVPTDGASDAGKLVRLCHKTIADVSEDLERLRFNNAVARIRELTNAVQALKQTDAASQNAYRFGLEMVIRLLAPMTPHLSEELWAELRGADALLAETAWPTFDPALLVQDTVTLAVQVNGKLRGTLDMPKSAPQAEVEQAALAMDNVQTQIAGKTIRKVVVVPGKIVNVVAN</sequence>
<dbReference type="InterPro" id="IPR013155">
    <property type="entry name" value="M/V/L/I-tRNA-synth_anticd-bd"/>
</dbReference>
<dbReference type="InterPro" id="IPR014729">
    <property type="entry name" value="Rossmann-like_a/b/a_fold"/>
</dbReference>
<dbReference type="EC" id="6.1.1.4" evidence="9"/>
<accession>A0A1N7JJC9</accession>
<evidence type="ECO:0000256" key="9">
    <source>
        <dbReference type="HAMAP-Rule" id="MF_00049"/>
    </source>
</evidence>
<dbReference type="InterPro" id="IPR002300">
    <property type="entry name" value="aa-tRNA-synth_Ia"/>
</dbReference>
<dbReference type="InterPro" id="IPR015413">
    <property type="entry name" value="Methionyl/Leucyl_tRNA_Synth"/>
</dbReference>
<dbReference type="PANTHER" id="PTHR43740:SF2">
    <property type="entry name" value="LEUCINE--TRNA LIGASE, MITOCHONDRIAL"/>
    <property type="match status" value="1"/>
</dbReference>
<dbReference type="GO" id="GO:0005829">
    <property type="term" value="C:cytosol"/>
    <property type="evidence" value="ECO:0007669"/>
    <property type="project" value="TreeGrafter"/>
</dbReference>
<comment type="subcellular location">
    <subcellularLocation>
        <location evidence="9">Cytoplasm</location>
    </subcellularLocation>
</comment>
<dbReference type="PRINTS" id="PR00985">
    <property type="entry name" value="TRNASYNTHLEU"/>
</dbReference>
<dbReference type="GO" id="GO:0005524">
    <property type="term" value="F:ATP binding"/>
    <property type="evidence" value="ECO:0007669"/>
    <property type="project" value="UniProtKB-UniRule"/>
</dbReference>
<dbReference type="Gene3D" id="2.20.28.290">
    <property type="match status" value="1"/>
</dbReference>
<evidence type="ECO:0000259" key="13">
    <source>
        <dbReference type="Pfam" id="PF09334"/>
    </source>
</evidence>
<organism evidence="15 16">
    <name type="scientific">Insolitispirillum peregrinum</name>
    <dbReference type="NCBI Taxonomy" id="80876"/>
    <lineage>
        <taxon>Bacteria</taxon>
        <taxon>Pseudomonadati</taxon>
        <taxon>Pseudomonadota</taxon>
        <taxon>Alphaproteobacteria</taxon>
        <taxon>Rhodospirillales</taxon>
        <taxon>Novispirillaceae</taxon>
        <taxon>Insolitispirillum</taxon>
    </lineage>
</organism>
<feature type="short sequence motif" description="'KMSKS' region" evidence="9">
    <location>
        <begin position="623"/>
        <end position="627"/>
    </location>
</feature>
<evidence type="ECO:0000256" key="8">
    <source>
        <dbReference type="ARBA" id="ARBA00047469"/>
    </source>
</evidence>
<evidence type="ECO:0000259" key="14">
    <source>
        <dbReference type="Pfam" id="PF13603"/>
    </source>
</evidence>
<evidence type="ECO:0000256" key="2">
    <source>
        <dbReference type="ARBA" id="ARBA00022490"/>
    </source>
</evidence>
<feature type="domain" description="Methionyl/Leucyl tRNA synthetase" evidence="13">
    <location>
        <begin position="39"/>
        <end position="173"/>
    </location>
</feature>
<evidence type="ECO:0000256" key="4">
    <source>
        <dbReference type="ARBA" id="ARBA00022741"/>
    </source>
</evidence>
<evidence type="ECO:0000259" key="12">
    <source>
        <dbReference type="Pfam" id="PF08264"/>
    </source>
</evidence>
<feature type="domain" description="Leucyl-tRNA synthetase editing" evidence="14">
    <location>
        <begin position="224"/>
        <end position="413"/>
    </location>
</feature>
<dbReference type="InterPro" id="IPR009008">
    <property type="entry name" value="Val/Leu/Ile-tRNA-synth_edit"/>
</dbReference>
<dbReference type="PANTHER" id="PTHR43740">
    <property type="entry name" value="LEUCYL-TRNA SYNTHETASE"/>
    <property type="match status" value="1"/>
</dbReference>
<dbReference type="FunFam" id="3.40.50.620:FF:000056">
    <property type="entry name" value="Leucine--tRNA ligase"/>
    <property type="match status" value="1"/>
</dbReference>
<dbReference type="Proteomes" id="UP000185678">
    <property type="component" value="Unassembled WGS sequence"/>
</dbReference>
<dbReference type="FunFam" id="1.10.730.10:FF:000002">
    <property type="entry name" value="Leucine--tRNA ligase"/>
    <property type="match status" value="1"/>
</dbReference>
<dbReference type="Gene3D" id="3.40.50.620">
    <property type="entry name" value="HUPs"/>
    <property type="match status" value="2"/>
</dbReference>
<keyword evidence="5 9" id="KW-0067">ATP-binding</keyword>
<keyword evidence="16" id="KW-1185">Reference proteome</keyword>
<dbReference type="InterPro" id="IPR001412">
    <property type="entry name" value="aa-tRNA-synth_I_CS"/>
</dbReference>